<dbReference type="PANTHER" id="PTHR35205:SF1">
    <property type="entry name" value="ZU5 DOMAIN-CONTAINING PROTEIN"/>
    <property type="match status" value="1"/>
</dbReference>
<dbReference type="EMBL" id="CP049838">
    <property type="protein sequence ID" value="QJT00104.1"/>
    <property type="molecule type" value="Genomic_DNA"/>
</dbReference>
<gene>
    <name evidence="3" type="ORF">G9272_07250</name>
</gene>
<dbReference type="AlphaFoldDB" id="A0A6M4WI83"/>
<name>A0A6M4WI83_9ACTN</name>
<evidence type="ECO:0000259" key="2">
    <source>
        <dbReference type="PROSITE" id="PS50104"/>
    </source>
</evidence>
<dbReference type="InterPro" id="IPR000157">
    <property type="entry name" value="TIR_dom"/>
</dbReference>
<dbReference type="SUPFAM" id="SSF52200">
    <property type="entry name" value="Toll/Interleukin receptor TIR domain"/>
    <property type="match status" value="1"/>
</dbReference>
<proteinExistence type="predicted"/>
<keyword evidence="4" id="KW-1185">Reference proteome</keyword>
<dbReference type="Gene3D" id="3.40.50.10140">
    <property type="entry name" value="Toll/interleukin-1 receptor homology (TIR) domain"/>
    <property type="match status" value="1"/>
</dbReference>
<accession>A0A6M4WI83</accession>
<dbReference type="Gene3D" id="3.40.50.300">
    <property type="entry name" value="P-loop containing nucleotide triphosphate hydrolases"/>
    <property type="match status" value="1"/>
</dbReference>
<dbReference type="Proteomes" id="UP000502665">
    <property type="component" value="Chromosome"/>
</dbReference>
<dbReference type="SUPFAM" id="SSF52540">
    <property type="entry name" value="P-loop containing nucleoside triphosphate hydrolases"/>
    <property type="match status" value="1"/>
</dbReference>
<reference evidence="3" key="1">
    <citation type="submission" date="2020-03" db="EMBL/GenBank/DDBJ databases">
        <title>Molecular networking-based the target discovery of potent antiproliferative macrolactams: 5/6/7/16 polycyclic ansamycins and glycosylated trienomycin from Streptomyces cacaoi subsp. asoensis.</title>
        <authorList>
            <person name="Liu L.-L."/>
        </authorList>
    </citation>
    <scope>NUCLEOTIDE SEQUENCE [LARGE SCALE GENOMIC DNA]</scope>
    <source>
        <strain evidence="3">H2S5</strain>
    </source>
</reference>
<dbReference type="InterPro" id="IPR035897">
    <property type="entry name" value="Toll_tir_struct_dom_sf"/>
</dbReference>
<feature type="region of interest" description="Disordered" evidence="1">
    <location>
        <begin position="1"/>
        <end position="25"/>
    </location>
</feature>
<feature type="region of interest" description="Disordered" evidence="1">
    <location>
        <begin position="342"/>
        <end position="366"/>
    </location>
</feature>
<evidence type="ECO:0000313" key="3">
    <source>
        <dbReference type="EMBL" id="QJT00104.1"/>
    </source>
</evidence>
<feature type="domain" description="TIR" evidence="2">
    <location>
        <begin position="373"/>
        <end position="525"/>
    </location>
</feature>
<dbReference type="RefSeq" id="WP_171395756.1">
    <property type="nucleotide sequence ID" value="NZ_CP049838.1"/>
</dbReference>
<dbReference type="PROSITE" id="PS50104">
    <property type="entry name" value="TIR"/>
    <property type="match status" value="1"/>
</dbReference>
<dbReference type="InterPro" id="IPR027417">
    <property type="entry name" value="P-loop_NTPase"/>
</dbReference>
<dbReference type="PANTHER" id="PTHR35205">
    <property type="entry name" value="NB-ARC AND TPR DOMAIN PROTEIN"/>
    <property type="match status" value="1"/>
</dbReference>
<evidence type="ECO:0000256" key="1">
    <source>
        <dbReference type="SAM" id="MobiDB-lite"/>
    </source>
</evidence>
<sequence length="570" mass="64170">MSVPRRQPRQLPPISNLPPLPAPFVGRDEEIADTHQRLTDHVTVLVHDPEGRPHGYGTSHLAISYGHLYTLHYQLIWLFDCGQETEPARLADLLAKETKRLSEAFEKSLGEPLVGPTAADWLFIYDNVAEPDAIRRHFPEGNARILVTSRFTGTWDERQRVSVGPLGRAESVRLLKENMSLDQLQAACLADTFGGHPKQIVRAGEAVLAGRVTTEEIATVVEIAWLAPPLRRAGVPDEVRTSLRSCLLRSAVCRDSGSYGRFTEALRRRTTGIVPRDVLTSDMTMAERVDVLLDAVFEQEDPAALRVMADAVEEETESSGSGRQMATTVRRIVDELMEDLRGTPAPPTALARHPARARSVPASGSVPDPVAEKEYPFFFTSWHNRDADGDEVQYFHKLLEKEVAVKLPARLGKTGFLDWNMEPGTKWESLLVEAIRTTRILVPLVTEDYFTREWCRREWAVMVQRMANVDSAQAQEPIAILPVFWVRPMEGWRTPDDFGLYQHRVRWDGEKAYDGHVYDLVRDKGQPLTDYVRSLVRAMVKAAATPLPPLDRPKVMRVPLAFRDVNEGSR</sequence>
<evidence type="ECO:0000313" key="4">
    <source>
        <dbReference type="Proteomes" id="UP000502665"/>
    </source>
</evidence>
<dbReference type="GO" id="GO:0007165">
    <property type="term" value="P:signal transduction"/>
    <property type="evidence" value="ECO:0007669"/>
    <property type="project" value="InterPro"/>
</dbReference>
<organism evidence="3 4">
    <name type="scientific">Streptomyces asoensis</name>
    <dbReference type="NCBI Taxonomy" id="249586"/>
    <lineage>
        <taxon>Bacteria</taxon>
        <taxon>Bacillati</taxon>
        <taxon>Actinomycetota</taxon>
        <taxon>Actinomycetes</taxon>
        <taxon>Kitasatosporales</taxon>
        <taxon>Streptomycetaceae</taxon>
        <taxon>Streptomyces</taxon>
    </lineage>
</organism>
<dbReference type="Pfam" id="PF13676">
    <property type="entry name" value="TIR_2"/>
    <property type="match status" value="1"/>
</dbReference>
<protein>
    <submittedName>
        <fullName evidence="3">TIR domain-containing protein</fullName>
    </submittedName>
</protein>